<proteinExistence type="predicted"/>
<sequence>MDRPLSHPLRDSWVMYAGISPCHPLGSSVWVMPSHVSQPLSSLPLKSLWVIPSQTSLSSHPDGVDAIRVSVLLVIPPQCPCLGDAFIS</sequence>
<reference evidence="1 2" key="1">
    <citation type="journal article" date="2019" name="Sci. Rep.">
        <title>Orb-weaving spider Araneus ventricosus genome elucidates the spidroin gene catalogue.</title>
        <authorList>
            <person name="Kono N."/>
            <person name="Nakamura H."/>
            <person name="Ohtoshi R."/>
            <person name="Moran D.A.P."/>
            <person name="Shinohara A."/>
            <person name="Yoshida Y."/>
            <person name="Fujiwara M."/>
            <person name="Mori M."/>
            <person name="Tomita M."/>
            <person name="Arakawa K."/>
        </authorList>
    </citation>
    <scope>NUCLEOTIDE SEQUENCE [LARGE SCALE GENOMIC DNA]</scope>
</reference>
<gene>
    <name evidence="1" type="ORF">AVEN_84119_1</name>
</gene>
<accession>A0A4Y2RWV6</accession>
<evidence type="ECO:0000313" key="1">
    <source>
        <dbReference type="EMBL" id="GBN80288.1"/>
    </source>
</evidence>
<evidence type="ECO:0000313" key="2">
    <source>
        <dbReference type="Proteomes" id="UP000499080"/>
    </source>
</evidence>
<dbReference type="AlphaFoldDB" id="A0A4Y2RWV6"/>
<organism evidence="1 2">
    <name type="scientific">Araneus ventricosus</name>
    <name type="common">Orbweaver spider</name>
    <name type="synonym">Epeira ventricosa</name>
    <dbReference type="NCBI Taxonomy" id="182803"/>
    <lineage>
        <taxon>Eukaryota</taxon>
        <taxon>Metazoa</taxon>
        <taxon>Ecdysozoa</taxon>
        <taxon>Arthropoda</taxon>
        <taxon>Chelicerata</taxon>
        <taxon>Arachnida</taxon>
        <taxon>Araneae</taxon>
        <taxon>Araneomorphae</taxon>
        <taxon>Entelegynae</taxon>
        <taxon>Araneoidea</taxon>
        <taxon>Araneidae</taxon>
        <taxon>Araneus</taxon>
    </lineage>
</organism>
<keyword evidence="2" id="KW-1185">Reference proteome</keyword>
<dbReference type="Proteomes" id="UP000499080">
    <property type="component" value="Unassembled WGS sequence"/>
</dbReference>
<dbReference type="EMBL" id="BGPR01018845">
    <property type="protein sequence ID" value="GBN80288.1"/>
    <property type="molecule type" value="Genomic_DNA"/>
</dbReference>
<comment type="caution">
    <text evidence="1">The sequence shown here is derived from an EMBL/GenBank/DDBJ whole genome shotgun (WGS) entry which is preliminary data.</text>
</comment>
<name>A0A4Y2RWV6_ARAVE</name>
<protein>
    <submittedName>
        <fullName evidence="1">Uncharacterized protein</fullName>
    </submittedName>
</protein>